<proteinExistence type="predicted"/>
<accession>A0A263D399</accession>
<dbReference type="AlphaFoldDB" id="A0A263D399"/>
<reference evidence="2 3" key="1">
    <citation type="submission" date="2017-07" db="EMBL/GenBank/DDBJ databases">
        <title>Amycolatopsis antarcticus sp. nov., isolated from the surface of an Antarcticus brown macroalga.</title>
        <authorList>
            <person name="Wang J."/>
            <person name="Leiva S."/>
            <person name="Huang J."/>
            <person name="Huang Y."/>
        </authorList>
    </citation>
    <scope>NUCLEOTIDE SEQUENCE [LARGE SCALE GENOMIC DNA]</scope>
    <source>
        <strain evidence="2 3">AU-G6</strain>
    </source>
</reference>
<dbReference type="OrthoDB" id="3677403at2"/>
<dbReference type="Proteomes" id="UP000242444">
    <property type="component" value="Unassembled WGS sequence"/>
</dbReference>
<evidence type="ECO:0000313" key="2">
    <source>
        <dbReference type="EMBL" id="OZM72558.1"/>
    </source>
</evidence>
<feature type="region of interest" description="Disordered" evidence="1">
    <location>
        <begin position="1"/>
        <end position="26"/>
    </location>
</feature>
<evidence type="ECO:0000313" key="3">
    <source>
        <dbReference type="Proteomes" id="UP000242444"/>
    </source>
</evidence>
<sequence length="214" mass="22799">MAVTPGHTAITGGSIGSRPRPTREVPPLELPASVEELAAEAAAQLGWDGVVLPQQRILGRKVCVVARLRTEVHAERIAMGVEPITDRTTVSTWMWPEMAGSVPGAAAEIVGVLAVERHWRTAIAATVPFARYGEAAMVLPSTAVLTRDYVDNCLPRARAYGLAVVSADEDAIVGLDLAGGEERILLDEDAVSRWVNEVVYEQLLATGEIPASVD</sequence>
<dbReference type="EMBL" id="NKYE01000007">
    <property type="protein sequence ID" value="OZM72558.1"/>
    <property type="molecule type" value="Genomic_DNA"/>
</dbReference>
<dbReference type="InParanoid" id="A0A263D399"/>
<evidence type="ECO:0000256" key="1">
    <source>
        <dbReference type="SAM" id="MobiDB-lite"/>
    </source>
</evidence>
<keyword evidence="3" id="KW-1185">Reference proteome</keyword>
<comment type="caution">
    <text evidence="2">The sequence shown here is derived from an EMBL/GenBank/DDBJ whole genome shotgun (WGS) entry which is preliminary data.</text>
</comment>
<name>A0A263D399_9PSEU</name>
<protein>
    <submittedName>
        <fullName evidence="2">Uncharacterized protein</fullName>
    </submittedName>
</protein>
<dbReference type="RefSeq" id="WP_094863035.1">
    <property type="nucleotide sequence ID" value="NZ_NKYE01000007.1"/>
</dbReference>
<gene>
    <name evidence="2" type="ORF">CFN78_12975</name>
</gene>
<organism evidence="2 3">
    <name type="scientific">Amycolatopsis antarctica</name>
    <dbReference type="NCBI Taxonomy" id="1854586"/>
    <lineage>
        <taxon>Bacteria</taxon>
        <taxon>Bacillati</taxon>
        <taxon>Actinomycetota</taxon>
        <taxon>Actinomycetes</taxon>
        <taxon>Pseudonocardiales</taxon>
        <taxon>Pseudonocardiaceae</taxon>
        <taxon>Amycolatopsis</taxon>
    </lineage>
</organism>